<comment type="caution">
    <text evidence="7">The sequence shown here is derived from an EMBL/GenBank/DDBJ whole genome shotgun (WGS) entry which is preliminary data.</text>
</comment>
<feature type="transmembrane region" description="Helical" evidence="5">
    <location>
        <begin position="256"/>
        <end position="272"/>
    </location>
</feature>
<dbReference type="EMBL" id="DTDR01000137">
    <property type="protein sequence ID" value="HGK64081.1"/>
    <property type="molecule type" value="Genomic_DNA"/>
</dbReference>
<feature type="transmembrane region" description="Helical" evidence="5">
    <location>
        <begin position="436"/>
        <end position="454"/>
    </location>
</feature>
<feature type="transmembrane region" description="Helical" evidence="5">
    <location>
        <begin position="376"/>
        <end position="400"/>
    </location>
</feature>
<evidence type="ECO:0000256" key="4">
    <source>
        <dbReference type="ARBA" id="ARBA00023136"/>
    </source>
</evidence>
<feature type="transmembrane region" description="Helical" evidence="5">
    <location>
        <begin position="88"/>
        <end position="107"/>
    </location>
</feature>
<sequence>MATEIKNQNLLLTEINFNKILFFFFLIFQALVLIICFQYDLIYSLPIISIFLILLFFILGQNRLKILLIFTILLASILPRPTSRKLFFLRLEEIPFILLLFLTILAFERKERYHLKTKSDYLLLSFLLLTFFSLFYGILLGNPIFRAFDDFLILFYYAFYFLVLIYFQEEKWQKILVITIIVVSVLVSLEYVLPFLLTFQIKRYATDQQHLFNLGYPLLFSYILLGKKTKYKILAFLSLILMTLAVIISLTRALWFSIPFSLFIIFFIYLWKEKKKPMTKIFFILSVIFLYFLIFNFLFKKEGFQKFLAVRGISQRATRISRDLSLIERLLSAQYILKKFKQNPILGIGFGDVHPTVIPWKKKLEFSWMDCLFLNLLWKMGVTGLIIFLLIYCFFFKNIFKVIKLPKDNFQYWFSIGVLSSFVSLLLISITSGVLLIYRFNFVWASLLALFNLWSQQTS</sequence>
<feature type="domain" description="O-antigen ligase-related" evidence="6">
    <location>
        <begin position="238"/>
        <end position="389"/>
    </location>
</feature>
<dbReference type="GO" id="GO:0016020">
    <property type="term" value="C:membrane"/>
    <property type="evidence" value="ECO:0007669"/>
    <property type="project" value="UniProtKB-SubCell"/>
</dbReference>
<dbReference type="AlphaFoldDB" id="A0A7V4E383"/>
<feature type="transmembrane region" description="Helical" evidence="5">
    <location>
        <begin position="233"/>
        <end position="250"/>
    </location>
</feature>
<accession>A0A7V4E383</accession>
<feature type="transmembrane region" description="Helical" evidence="5">
    <location>
        <begin position="151"/>
        <end position="168"/>
    </location>
</feature>
<name>A0A7V4E383_UNCW3</name>
<evidence type="ECO:0000256" key="2">
    <source>
        <dbReference type="ARBA" id="ARBA00022692"/>
    </source>
</evidence>
<dbReference type="Pfam" id="PF04932">
    <property type="entry name" value="Wzy_C"/>
    <property type="match status" value="1"/>
</dbReference>
<proteinExistence type="predicted"/>
<reference evidence="7" key="1">
    <citation type="journal article" date="2020" name="mSystems">
        <title>Genome- and Community-Level Interaction Insights into Carbon Utilization and Element Cycling Functions of Hydrothermarchaeota in Hydrothermal Sediment.</title>
        <authorList>
            <person name="Zhou Z."/>
            <person name="Liu Y."/>
            <person name="Xu W."/>
            <person name="Pan J."/>
            <person name="Luo Z.H."/>
            <person name="Li M."/>
        </authorList>
    </citation>
    <scope>NUCLEOTIDE SEQUENCE [LARGE SCALE GENOMIC DNA]</scope>
    <source>
        <strain evidence="7">SpSt-697</strain>
    </source>
</reference>
<gene>
    <name evidence="7" type="ORF">ENU74_05780</name>
</gene>
<comment type="subcellular location">
    <subcellularLocation>
        <location evidence="1">Membrane</location>
        <topology evidence="1">Multi-pass membrane protein</topology>
    </subcellularLocation>
</comment>
<feature type="transmembrane region" description="Helical" evidence="5">
    <location>
        <begin position="175"/>
        <end position="197"/>
    </location>
</feature>
<dbReference type="InterPro" id="IPR007016">
    <property type="entry name" value="O-antigen_ligase-rel_domated"/>
</dbReference>
<feature type="transmembrane region" description="Helical" evidence="5">
    <location>
        <begin position="412"/>
        <end position="430"/>
    </location>
</feature>
<evidence type="ECO:0000256" key="1">
    <source>
        <dbReference type="ARBA" id="ARBA00004141"/>
    </source>
</evidence>
<organism evidence="7">
    <name type="scientific">candidate division WOR-3 bacterium</name>
    <dbReference type="NCBI Taxonomy" id="2052148"/>
    <lineage>
        <taxon>Bacteria</taxon>
        <taxon>Bacteria division WOR-3</taxon>
    </lineage>
</organism>
<dbReference type="GO" id="GO:0016874">
    <property type="term" value="F:ligase activity"/>
    <property type="evidence" value="ECO:0007669"/>
    <property type="project" value="UniProtKB-KW"/>
</dbReference>
<dbReference type="PANTHER" id="PTHR37422">
    <property type="entry name" value="TEICHURONIC ACID BIOSYNTHESIS PROTEIN TUAE"/>
    <property type="match status" value="1"/>
</dbReference>
<keyword evidence="3 5" id="KW-1133">Transmembrane helix</keyword>
<protein>
    <submittedName>
        <fullName evidence="7">O-antigen ligase domain-containing protein</fullName>
    </submittedName>
</protein>
<feature type="transmembrane region" description="Helical" evidence="5">
    <location>
        <begin position="281"/>
        <end position="299"/>
    </location>
</feature>
<feature type="transmembrane region" description="Helical" evidence="5">
    <location>
        <begin position="119"/>
        <end position="139"/>
    </location>
</feature>
<keyword evidence="7" id="KW-0436">Ligase</keyword>
<evidence type="ECO:0000256" key="3">
    <source>
        <dbReference type="ARBA" id="ARBA00022989"/>
    </source>
</evidence>
<feature type="transmembrane region" description="Helical" evidence="5">
    <location>
        <begin position="66"/>
        <end position="82"/>
    </location>
</feature>
<evidence type="ECO:0000313" key="7">
    <source>
        <dbReference type="EMBL" id="HGK64081.1"/>
    </source>
</evidence>
<evidence type="ECO:0000259" key="6">
    <source>
        <dbReference type="Pfam" id="PF04932"/>
    </source>
</evidence>
<keyword evidence="2 5" id="KW-0812">Transmembrane</keyword>
<feature type="transmembrane region" description="Helical" evidence="5">
    <location>
        <begin position="209"/>
        <end position="226"/>
    </location>
</feature>
<feature type="transmembrane region" description="Helical" evidence="5">
    <location>
        <begin position="20"/>
        <end position="35"/>
    </location>
</feature>
<evidence type="ECO:0000256" key="5">
    <source>
        <dbReference type="SAM" id="Phobius"/>
    </source>
</evidence>
<dbReference type="PANTHER" id="PTHR37422:SF13">
    <property type="entry name" value="LIPOPOLYSACCHARIDE BIOSYNTHESIS PROTEIN PA4999-RELATED"/>
    <property type="match status" value="1"/>
</dbReference>
<keyword evidence="4 5" id="KW-0472">Membrane</keyword>
<feature type="transmembrane region" description="Helical" evidence="5">
    <location>
        <begin position="41"/>
        <end position="59"/>
    </location>
</feature>
<dbReference type="InterPro" id="IPR051533">
    <property type="entry name" value="WaaL-like"/>
</dbReference>